<keyword evidence="1" id="KW-0472">Membrane</keyword>
<reference evidence="2 3" key="1">
    <citation type="journal article" date="2016" name="Int. J. Syst. Evol. Microbiol.">
        <title>Labrenzia salina sp. nov., isolated from the rhizosphere of the halophyte Arthrocnemum macrostachyum.</title>
        <authorList>
            <person name="Camacho M."/>
            <person name="Redondo-Gomez S."/>
            <person name="Rodriguez-Llorente I."/>
            <person name="Rohde M."/>
            <person name="Sproer C."/>
            <person name="Schumann P."/>
            <person name="Klenk H.P."/>
            <person name="Montero-Calasanz M.D.C."/>
        </authorList>
    </citation>
    <scope>NUCLEOTIDE SEQUENCE [LARGE SCALE GENOMIC DNA]</scope>
    <source>
        <strain evidence="2 3">DSM 29163</strain>
    </source>
</reference>
<sequence>MAKDGNFFRSGREPSTAGTLVFLMFGPLVWAGHLTIVYGGHTLLCLRGELAGVADVYVLTITAAAVLILGAFVFRIASWERVMGLLTGEDANRTTRRTARLLAILSLIAVLWSGATVGLVAACVQGR</sequence>
<organism evidence="2 3">
    <name type="scientific">Roseibium salinum</name>
    <dbReference type="NCBI Taxonomy" id="1604349"/>
    <lineage>
        <taxon>Bacteria</taxon>
        <taxon>Pseudomonadati</taxon>
        <taxon>Pseudomonadota</taxon>
        <taxon>Alphaproteobacteria</taxon>
        <taxon>Hyphomicrobiales</taxon>
        <taxon>Stappiaceae</taxon>
        <taxon>Roseibium</taxon>
    </lineage>
</organism>
<dbReference type="RefSeq" id="WP_265961249.1">
    <property type="nucleotide sequence ID" value="NZ_JAPEVI010000002.1"/>
</dbReference>
<dbReference type="Proteomes" id="UP001300261">
    <property type="component" value="Unassembled WGS sequence"/>
</dbReference>
<comment type="caution">
    <text evidence="2">The sequence shown here is derived from an EMBL/GenBank/DDBJ whole genome shotgun (WGS) entry which is preliminary data.</text>
</comment>
<gene>
    <name evidence="2" type="ORF">ON753_03910</name>
</gene>
<protein>
    <recommendedName>
        <fullName evidence="4">Transmembrane protein</fullName>
    </recommendedName>
</protein>
<accession>A0ABT3QX90</accession>
<evidence type="ECO:0000313" key="3">
    <source>
        <dbReference type="Proteomes" id="UP001300261"/>
    </source>
</evidence>
<evidence type="ECO:0008006" key="4">
    <source>
        <dbReference type="Google" id="ProtNLM"/>
    </source>
</evidence>
<evidence type="ECO:0000256" key="1">
    <source>
        <dbReference type="SAM" id="Phobius"/>
    </source>
</evidence>
<evidence type="ECO:0000313" key="2">
    <source>
        <dbReference type="EMBL" id="MCX2721554.1"/>
    </source>
</evidence>
<name>A0ABT3QX90_9HYPH</name>
<keyword evidence="1" id="KW-0812">Transmembrane</keyword>
<keyword evidence="1" id="KW-1133">Transmembrane helix</keyword>
<feature type="transmembrane region" description="Helical" evidence="1">
    <location>
        <begin position="99"/>
        <end position="124"/>
    </location>
</feature>
<feature type="transmembrane region" description="Helical" evidence="1">
    <location>
        <begin position="56"/>
        <end position="79"/>
    </location>
</feature>
<feature type="transmembrane region" description="Helical" evidence="1">
    <location>
        <begin position="20"/>
        <end position="44"/>
    </location>
</feature>
<dbReference type="EMBL" id="JAPEVI010000002">
    <property type="protein sequence ID" value="MCX2721554.1"/>
    <property type="molecule type" value="Genomic_DNA"/>
</dbReference>
<proteinExistence type="predicted"/>
<keyword evidence="3" id="KW-1185">Reference proteome</keyword>